<dbReference type="OrthoDB" id="9807055at2"/>
<evidence type="ECO:0000313" key="7">
    <source>
        <dbReference type="EMBL" id="TCJ11722.1"/>
    </source>
</evidence>
<dbReference type="AlphaFoldDB" id="A0A4R1B141"/>
<evidence type="ECO:0000256" key="5">
    <source>
        <dbReference type="SAM" id="SignalP"/>
    </source>
</evidence>
<evidence type="ECO:0000256" key="3">
    <source>
        <dbReference type="ARBA" id="ARBA00022801"/>
    </source>
</evidence>
<dbReference type="Gene3D" id="3.90.1720.10">
    <property type="entry name" value="endopeptidase domain like (from Nostoc punctiforme)"/>
    <property type="match status" value="1"/>
</dbReference>
<feature type="domain" description="NlpC/P60" evidence="6">
    <location>
        <begin position="26"/>
        <end position="157"/>
    </location>
</feature>
<evidence type="ECO:0000313" key="8">
    <source>
        <dbReference type="Proteomes" id="UP000295443"/>
    </source>
</evidence>
<keyword evidence="8" id="KW-1185">Reference proteome</keyword>
<protein>
    <submittedName>
        <fullName evidence="7">Peptidoglycan endopeptidase</fullName>
    </submittedName>
</protein>
<evidence type="ECO:0000256" key="1">
    <source>
        <dbReference type="ARBA" id="ARBA00007074"/>
    </source>
</evidence>
<dbReference type="InterPro" id="IPR051202">
    <property type="entry name" value="Peptidase_C40"/>
</dbReference>
<dbReference type="InterPro" id="IPR000064">
    <property type="entry name" value="NLP_P60_dom"/>
</dbReference>
<feature type="signal peptide" evidence="5">
    <location>
        <begin position="1"/>
        <end position="23"/>
    </location>
</feature>
<comment type="similarity">
    <text evidence="1">Belongs to the peptidase C40 family.</text>
</comment>
<evidence type="ECO:0000256" key="4">
    <source>
        <dbReference type="ARBA" id="ARBA00022807"/>
    </source>
</evidence>
<dbReference type="Proteomes" id="UP000295443">
    <property type="component" value="Unassembled WGS sequence"/>
</dbReference>
<evidence type="ECO:0000259" key="6">
    <source>
        <dbReference type="PROSITE" id="PS51935"/>
    </source>
</evidence>
<proteinExistence type="inferred from homology"/>
<dbReference type="RefSeq" id="WP_131448816.1">
    <property type="nucleotide sequence ID" value="NZ_SJZB01000050.1"/>
</dbReference>
<dbReference type="Pfam" id="PF00877">
    <property type="entry name" value="NLPC_P60"/>
    <property type="match status" value="1"/>
</dbReference>
<feature type="chain" id="PRO_5020746745" evidence="5">
    <location>
        <begin position="24"/>
        <end position="164"/>
    </location>
</feature>
<dbReference type="PANTHER" id="PTHR47053:SF1">
    <property type="entry name" value="MUREIN DD-ENDOPEPTIDASE MEPH-RELATED"/>
    <property type="match status" value="1"/>
</dbReference>
<name>A0A4R1B141_9PROT</name>
<dbReference type="PROSITE" id="PS51935">
    <property type="entry name" value="NLPC_P60"/>
    <property type="match status" value="1"/>
</dbReference>
<sequence length="164" mass="17659">MRHLISIAALTAALALTTGYAPAEDSGFVSGMKERAQPLLYALGLLGSPYKAGGTDPNKGVDCSGFVRHVYKQTEDIDLPHNAKAMSQNGEQVAKTELKPGDLVFFDTRHKPFSHVGIYAGDGQFVHAASSRSKQVMVSNMNDGYWSKRFNGARRLLSGGTSPE</sequence>
<reference evidence="7 8" key="1">
    <citation type="submission" date="2019-03" db="EMBL/GenBank/DDBJ databases">
        <title>Genome sequence of Thiobacillaceae bacterium LSR1, a sulfur-oxidizing bacterium isolated from freshwater sediment.</title>
        <authorList>
            <person name="Li S."/>
        </authorList>
    </citation>
    <scope>NUCLEOTIDE SEQUENCE [LARGE SCALE GENOMIC DNA]</scope>
    <source>
        <strain evidence="7 8">LSR1</strain>
    </source>
</reference>
<dbReference type="SUPFAM" id="SSF54001">
    <property type="entry name" value="Cysteine proteinases"/>
    <property type="match status" value="1"/>
</dbReference>
<gene>
    <name evidence="7" type="ORF">EZJ19_14475</name>
</gene>
<accession>A0A4R1B141</accession>
<dbReference type="GO" id="GO:0006508">
    <property type="term" value="P:proteolysis"/>
    <property type="evidence" value="ECO:0007669"/>
    <property type="project" value="UniProtKB-KW"/>
</dbReference>
<keyword evidence="5" id="KW-0732">Signal</keyword>
<organism evidence="7 8">
    <name type="scientific">Parasulfuritortus cantonensis</name>
    <dbReference type="NCBI Taxonomy" id="2528202"/>
    <lineage>
        <taxon>Bacteria</taxon>
        <taxon>Pseudomonadati</taxon>
        <taxon>Pseudomonadota</taxon>
        <taxon>Betaproteobacteria</taxon>
        <taxon>Nitrosomonadales</taxon>
        <taxon>Thiobacillaceae</taxon>
        <taxon>Parasulfuritortus</taxon>
    </lineage>
</organism>
<dbReference type="InterPro" id="IPR038765">
    <property type="entry name" value="Papain-like_cys_pep_sf"/>
</dbReference>
<dbReference type="EMBL" id="SJZB01000050">
    <property type="protein sequence ID" value="TCJ11722.1"/>
    <property type="molecule type" value="Genomic_DNA"/>
</dbReference>
<evidence type="ECO:0000256" key="2">
    <source>
        <dbReference type="ARBA" id="ARBA00022670"/>
    </source>
</evidence>
<dbReference type="PANTHER" id="PTHR47053">
    <property type="entry name" value="MUREIN DD-ENDOPEPTIDASE MEPH-RELATED"/>
    <property type="match status" value="1"/>
</dbReference>
<comment type="caution">
    <text evidence="7">The sequence shown here is derived from an EMBL/GenBank/DDBJ whole genome shotgun (WGS) entry which is preliminary data.</text>
</comment>
<dbReference type="GO" id="GO:0008234">
    <property type="term" value="F:cysteine-type peptidase activity"/>
    <property type="evidence" value="ECO:0007669"/>
    <property type="project" value="UniProtKB-KW"/>
</dbReference>
<keyword evidence="3" id="KW-0378">Hydrolase</keyword>
<keyword evidence="4" id="KW-0788">Thiol protease</keyword>
<keyword evidence="2" id="KW-0645">Protease</keyword>